<sequence>MPDTYDVPRTVEISVAAPAYNEAANIAAAVTEWGEYLAGHPAIGAWEIVICNDGSTDATGAILAGLREGCPELVVVEFARNRGAGAAVAAAIAHTRMEWVVLLDSDGQFPISNLDAFVDRILADEADAFSGARIRKADGLAYRWGSAASGAVSNLTHRTRYRDFNSIFKVVRGPLLRALHLESGGMNCSTEITARVAELGRTWVEIPIEHRERGGGARGWRFWRGARDRALFVGYLGYRQWLLRRGVLRVPEAPGTRSEAPGTRSEAPGTRSEAPGTRSEAAVAAEPAHRMTERAR</sequence>
<organism evidence="4 5">
    <name type="scientific">Microtetraspora glauca</name>
    <dbReference type="NCBI Taxonomy" id="1996"/>
    <lineage>
        <taxon>Bacteria</taxon>
        <taxon>Bacillati</taxon>
        <taxon>Actinomycetota</taxon>
        <taxon>Actinomycetes</taxon>
        <taxon>Streptosporangiales</taxon>
        <taxon>Streptosporangiaceae</taxon>
        <taxon>Microtetraspora</taxon>
    </lineage>
</organism>
<gene>
    <name evidence="4" type="ORF">AB0I59_34225</name>
</gene>
<proteinExistence type="inferred from homology"/>
<evidence type="ECO:0000256" key="1">
    <source>
        <dbReference type="ARBA" id="ARBA00006739"/>
    </source>
</evidence>
<accession>A0ABV3GQA1</accession>
<feature type="compositionally biased region" description="Basic and acidic residues" evidence="2">
    <location>
        <begin position="287"/>
        <end position="296"/>
    </location>
</feature>
<dbReference type="SUPFAM" id="SSF53448">
    <property type="entry name" value="Nucleotide-diphospho-sugar transferases"/>
    <property type="match status" value="1"/>
</dbReference>
<comment type="similarity">
    <text evidence="1">Belongs to the glycosyltransferase 2 family.</text>
</comment>
<dbReference type="InterPro" id="IPR050256">
    <property type="entry name" value="Glycosyltransferase_2"/>
</dbReference>
<dbReference type="RefSeq" id="WP_358139499.1">
    <property type="nucleotide sequence ID" value="NZ_JBFALK010000023.1"/>
</dbReference>
<evidence type="ECO:0000313" key="5">
    <source>
        <dbReference type="Proteomes" id="UP001551675"/>
    </source>
</evidence>
<reference evidence="4 5" key="1">
    <citation type="submission" date="2024-06" db="EMBL/GenBank/DDBJ databases">
        <title>The Natural Products Discovery Center: Release of the First 8490 Sequenced Strains for Exploring Actinobacteria Biosynthetic Diversity.</title>
        <authorList>
            <person name="Kalkreuter E."/>
            <person name="Kautsar S.A."/>
            <person name="Yang D."/>
            <person name="Bader C.D."/>
            <person name="Teijaro C.N."/>
            <person name="Fluegel L."/>
            <person name="Davis C.M."/>
            <person name="Simpson J.R."/>
            <person name="Lauterbach L."/>
            <person name="Steele A.D."/>
            <person name="Gui C."/>
            <person name="Meng S."/>
            <person name="Li G."/>
            <person name="Viehrig K."/>
            <person name="Ye F."/>
            <person name="Su P."/>
            <person name="Kiefer A.F."/>
            <person name="Nichols A."/>
            <person name="Cepeda A.J."/>
            <person name="Yan W."/>
            <person name="Fan B."/>
            <person name="Jiang Y."/>
            <person name="Adhikari A."/>
            <person name="Zheng C.-J."/>
            <person name="Schuster L."/>
            <person name="Cowan T.M."/>
            <person name="Smanski M.J."/>
            <person name="Chevrette M.G."/>
            <person name="De Carvalho L.P.S."/>
            <person name="Shen B."/>
        </authorList>
    </citation>
    <scope>NUCLEOTIDE SEQUENCE [LARGE SCALE GENOMIC DNA]</scope>
    <source>
        <strain evidence="4 5">NPDC050100</strain>
    </source>
</reference>
<feature type="domain" description="Glycosyltransferase 2-like" evidence="3">
    <location>
        <begin position="14"/>
        <end position="148"/>
    </location>
</feature>
<evidence type="ECO:0000313" key="4">
    <source>
        <dbReference type="EMBL" id="MEV0973687.1"/>
    </source>
</evidence>
<dbReference type="Proteomes" id="UP001551675">
    <property type="component" value="Unassembled WGS sequence"/>
</dbReference>
<name>A0ABV3GQA1_MICGL</name>
<dbReference type="InterPro" id="IPR029044">
    <property type="entry name" value="Nucleotide-diphossugar_trans"/>
</dbReference>
<dbReference type="CDD" id="cd04179">
    <property type="entry name" value="DPM_DPG-synthase_like"/>
    <property type="match status" value="1"/>
</dbReference>
<dbReference type="EMBL" id="JBFALK010000023">
    <property type="protein sequence ID" value="MEV0973687.1"/>
    <property type="molecule type" value="Genomic_DNA"/>
</dbReference>
<keyword evidence="5" id="KW-1185">Reference proteome</keyword>
<protein>
    <submittedName>
        <fullName evidence="4">Glycosyltransferase family 2 protein</fullName>
    </submittedName>
</protein>
<comment type="caution">
    <text evidence="4">The sequence shown here is derived from an EMBL/GenBank/DDBJ whole genome shotgun (WGS) entry which is preliminary data.</text>
</comment>
<dbReference type="Pfam" id="PF00535">
    <property type="entry name" value="Glycos_transf_2"/>
    <property type="match status" value="1"/>
</dbReference>
<feature type="region of interest" description="Disordered" evidence="2">
    <location>
        <begin position="253"/>
        <end position="296"/>
    </location>
</feature>
<dbReference type="PANTHER" id="PTHR48090:SF7">
    <property type="entry name" value="RFBJ PROTEIN"/>
    <property type="match status" value="1"/>
</dbReference>
<dbReference type="Gene3D" id="3.90.550.10">
    <property type="entry name" value="Spore Coat Polysaccharide Biosynthesis Protein SpsA, Chain A"/>
    <property type="match status" value="1"/>
</dbReference>
<evidence type="ECO:0000259" key="3">
    <source>
        <dbReference type="Pfam" id="PF00535"/>
    </source>
</evidence>
<dbReference type="PANTHER" id="PTHR48090">
    <property type="entry name" value="UNDECAPRENYL-PHOSPHATE 4-DEOXY-4-FORMAMIDO-L-ARABINOSE TRANSFERASE-RELATED"/>
    <property type="match status" value="1"/>
</dbReference>
<dbReference type="InterPro" id="IPR001173">
    <property type="entry name" value="Glyco_trans_2-like"/>
</dbReference>
<evidence type="ECO:0000256" key="2">
    <source>
        <dbReference type="SAM" id="MobiDB-lite"/>
    </source>
</evidence>